<dbReference type="Gene3D" id="1.20.120.620">
    <property type="entry name" value="Backbone structure of the membrane domain of e. Coli histidine kinase receptor kdpd"/>
    <property type="match status" value="1"/>
</dbReference>
<dbReference type="InterPro" id="IPR038318">
    <property type="entry name" value="KdpD_sf"/>
</dbReference>
<keyword evidence="6 13" id="KW-0418">Kinase</keyword>
<comment type="subcellular location">
    <subcellularLocation>
        <location evidence="1">Membrane</location>
        <topology evidence="1">Multi-pass membrane protein</topology>
    </subcellularLocation>
</comment>
<keyword evidence="8 11" id="KW-1133">Transmembrane helix</keyword>
<dbReference type="Proteomes" id="UP000019241">
    <property type="component" value="Unassembled WGS sequence"/>
</dbReference>
<evidence type="ECO:0000256" key="11">
    <source>
        <dbReference type="SAM" id="Phobius"/>
    </source>
</evidence>
<dbReference type="GO" id="GO:0016301">
    <property type="term" value="F:kinase activity"/>
    <property type="evidence" value="ECO:0007669"/>
    <property type="project" value="UniProtKB-KW"/>
</dbReference>
<keyword evidence="3" id="KW-0808">Transferase</keyword>
<evidence type="ECO:0000256" key="6">
    <source>
        <dbReference type="ARBA" id="ARBA00022777"/>
    </source>
</evidence>
<evidence type="ECO:0000256" key="2">
    <source>
        <dbReference type="ARBA" id="ARBA00022553"/>
    </source>
</evidence>
<reference evidence="13 14" key="1">
    <citation type="submission" date="2012-12" db="EMBL/GenBank/DDBJ databases">
        <title>Novel taxa of Listeriaceae from agricultural environments in the United States.</title>
        <authorList>
            <person name="den Bakker H.C."/>
            <person name="Allred A."/>
            <person name="Warchocki S."/>
            <person name="Wright E.M."/>
            <person name="Burrell A."/>
            <person name="Nightingale K.K."/>
            <person name="Kephart D."/>
            <person name="Wiedmann M."/>
        </authorList>
    </citation>
    <scope>NUCLEOTIDE SEQUENCE [LARGE SCALE GENOMIC DNA]</scope>
    <source>
        <strain evidence="13 14">FSL S10-1203</strain>
    </source>
</reference>
<evidence type="ECO:0000256" key="10">
    <source>
        <dbReference type="ARBA" id="ARBA00023136"/>
    </source>
</evidence>
<dbReference type="PATRIC" id="fig|1265822.4.peg.2352"/>
<accession>W7DDE4</accession>
<evidence type="ECO:0000256" key="9">
    <source>
        <dbReference type="ARBA" id="ARBA00023012"/>
    </source>
</evidence>
<feature type="transmembrane region" description="Helical" evidence="11">
    <location>
        <begin position="62"/>
        <end position="81"/>
    </location>
</feature>
<keyword evidence="7" id="KW-0067">ATP-binding</keyword>
<dbReference type="GO" id="GO:0016020">
    <property type="term" value="C:membrane"/>
    <property type="evidence" value="ECO:0007669"/>
    <property type="project" value="UniProtKB-SubCell"/>
</dbReference>
<comment type="caution">
    <text evidence="13">The sequence shown here is derived from an EMBL/GenBank/DDBJ whole genome shotgun (WGS) entry which is preliminary data.</text>
</comment>
<evidence type="ECO:0000256" key="7">
    <source>
        <dbReference type="ARBA" id="ARBA00022840"/>
    </source>
</evidence>
<dbReference type="EMBL" id="AODM01000040">
    <property type="protein sequence ID" value="EUJ52916.1"/>
    <property type="molecule type" value="Genomic_DNA"/>
</dbReference>
<dbReference type="GO" id="GO:0005524">
    <property type="term" value="F:ATP binding"/>
    <property type="evidence" value="ECO:0007669"/>
    <property type="project" value="UniProtKB-KW"/>
</dbReference>
<evidence type="ECO:0000256" key="1">
    <source>
        <dbReference type="ARBA" id="ARBA00004141"/>
    </source>
</evidence>
<keyword evidence="4 11" id="KW-0812">Transmembrane</keyword>
<organism evidence="13 14">
    <name type="scientific">Listeria fleischmannii FSL S10-1203</name>
    <dbReference type="NCBI Taxonomy" id="1265822"/>
    <lineage>
        <taxon>Bacteria</taxon>
        <taxon>Bacillati</taxon>
        <taxon>Bacillota</taxon>
        <taxon>Bacilli</taxon>
        <taxon>Bacillales</taxon>
        <taxon>Listeriaceae</taxon>
        <taxon>Listeria</taxon>
    </lineage>
</organism>
<feature type="transmembrane region" description="Helical" evidence="11">
    <location>
        <begin position="87"/>
        <end position="117"/>
    </location>
</feature>
<proteinExistence type="predicted"/>
<keyword evidence="5" id="KW-0547">Nucleotide-binding</keyword>
<evidence type="ECO:0000313" key="14">
    <source>
        <dbReference type="Proteomes" id="UP000019241"/>
    </source>
</evidence>
<evidence type="ECO:0000256" key="8">
    <source>
        <dbReference type="ARBA" id="ARBA00022989"/>
    </source>
</evidence>
<evidence type="ECO:0000313" key="13">
    <source>
        <dbReference type="EMBL" id="EUJ52916.1"/>
    </source>
</evidence>
<gene>
    <name evidence="13" type="ORF">MCOL2_11602</name>
</gene>
<name>W7DDE4_9LIST</name>
<dbReference type="AlphaFoldDB" id="W7DDE4"/>
<evidence type="ECO:0000256" key="5">
    <source>
        <dbReference type="ARBA" id="ARBA00022741"/>
    </source>
</evidence>
<evidence type="ECO:0000256" key="3">
    <source>
        <dbReference type="ARBA" id="ARBA00022679"/>
    </source>
</evidence>
<sequence>MLGKSKRKSFLLGKFGADLEDELIDSLQAIEIHIIPSSRKEKTKTHAWTLKNIVTWHDTAKMFAALILATLLSAGLSELGIGDQNIIMVYILSVLVISRITTGYLYGIIGSLLAVLIF</sequence>
<keyword evidence="2" id="KW-0597">Phosphoprotein</keyword>
<dbReference type="Pfam" id="PF13493">
    <property type="entry name" value="DUF4118"/>
    <property type="match status" value="1"/>
</dbReference>
<evidence type="ECO:0000259" key="12">
    <source>
        <dbReference type="Pfam" id="PF13493"/>
    </source>
</evidence>
<dbReference type="InterPro" id="IPR025201">
    <property type="entry name" value="KdpD_TM"/>
</dbReference>
<keyword evidence="9" id="KW-0902">Two-component regulatory system</keyword>
<dbReference type="GO" id="GO:0000160">
    <property type="term" value="P:phosphorelay signal transduction system"/>
    <property type="evidence" value="ECO:0007669"/>
    <property type="project" value="UniProtKB-KW"/>
</dbReference>
<evidence type="ECO:0000256" key="4">
    <source>
        <dbReference type="ARBA" id="ARBA00022692"/>
    </source>
</evidence>
<feature type="domain" description="Sensor protein KdpD transmembrane" evidence="12">
    <location>
        <begin position="61"/>
        <end position="118"/>
    </location>
</feature>
<protein>
    <submittedName>
        <fullName evidence="13">Sensor histidine kinase KdpD</fullName>
    </submittedName>
</protein>
<keyword evidence="10 11" id="KW-0472">Membrane</keyword>